<dbReference type="Proteomes" id="UP000595140">
    <property type="component" value="Unassembled WGS sequence"/>
</dbReference>
<dbReference type="AlphaFoldDB" id="A0A484N5F4"/>
<organism evidence="2 3">
    <name type="scientific">Cuscuta campestris</name>
    <dbReference type="NCBI Taxonomy" id="132261"/>
    <lineage>
        <taxon>Eukaryota</taxon>
        <taxon>Viridiplantae</taxon>
        <taxon>Streptophyta</taxon>
        <taxon>Embryophyta</taxon>
        <taxon>Tracheophyta</taxon>
        <taxon>Spermatophyta</taxon>
        <taxon>Magnoliopsida</taxon>
        <taxon>eudicotyledons</taxon>
        <taxon>Gunneridae</taxon>
        <taxon>Pentapetalae</taxon>
        <taxon>asterids</taxon>
        <taxon>lamiids</taxon>
        <taxon>Solanales</taxon>
        <taxon>Convolvulaceae</taxon>
        <taxon>Cuscuteae</taxon>
        <taxon>Cuscuta</taxon>
        <taxon>Cuscuta subgen. Grammica</taxon>
        <taxon>Cuscuta sect. Cleistogrammica</taxon>
    </lineage>
</organism>
<gene>
    <name evidence="2" type="ORF">CCAM_LOCUS37835</name>
</gene>
<evidence type="ECO:0000313" key="2">
    <source>
        <dbReference type="EMBL" id="VFQ96059.1"/>
    </source>
</evidence>
<accession>A0A484N5F4</accession>
<dbReference type="EMBL" id="OOIL02005825">
    <property type="protein sequence ID" value="VFQ96059.1"/>
    <property type="molecule type" value="Genomic_DNA"/>
</dbReference>
<evidence type="ECO:0000313" key="3">
    <source>
        <dbReference type="Proteomes" id="UP000595140"/>
    </source>
</evidence>
<keyword evidence="3" id="KW-1185">Reference proteome</keyword>
<feature type="compositionally biased region" description="Polar residues" evidence="1">
    <location>
        <begin position="91"/>
        <end position="101"/>
    </location>
</feature>
<feature type="region of interest" description="Disordered" evidence="1">
    <location>
        <begin position="82"/>
        <end position="101"/>
    </location>
</feature>
<sequence length="101" mass="11368">MPEDNLKLVCKVHQQYHASIPKLNEEIYGPFFSARTSLSSPRGLHQIGELNHQNLAADYLILTARLSPSLPPLLCSAQISRSEWSRRQKSNPKPSISSCRI</sequence>
<protein>
    <submittedName>
        <fullName evidence="2">Uncharacterized protein</fullName>
    </submittedName>
</protein>
<name>A0A484N5F4_9ASTE</name>
<evidence type="ECO:0000256" key="1">
    <source>
        <dbReference type="SAM" id="MobiDB-lite"/>
    </source>
</evidence>
<reference evidence="2 3" key="1">
    <citation type="submission" date="2018-04" db="EMBL/GenBank/DDBJ databases">
        <authorList>
            <person name="Vogel A."/>
        </authorList>
    </citation>
    <scope>NUCLEOTIDE SEQUENCE [LARGE SCALE GENOMIC DNA]</scope>
</reference>
<proteinExistence type="predicted"/>